<dbReference type="Proteomes" id="UP000821845">
    <property type="component" value="Chromosome 3"/>
</dbReference>
<reference evidence="1" key="1">
    <citation type="submission" date="2020-05" db="EMBL/GenBank/DDBJ databases">
        <title>Large-scale comparative analyses of tick genomes elucidate their genetic diversity and vector capacities.</title>
        <authorList>
            <person name="Jia N."/>
            <person name="Wang J."/>
            <person name="Shi W."/>
            <person name="Du L."/>
            <person name="Sun Y."/>
            <person name="Zhan W."/>
            <person name="Jiang J."/>
            <person name="Wang Q."/>
            <person name="Zhang B."/>
            <person name="Ji P."/>
            <person name="Sakyi L.B."/>
            <person name="Cui X."/>
            <person name="Yuan T."/>
            <person name="Jiang B."/>
            <person name="Yang W."/>
            <person name="Lam T.T.-Y."/>
            <person name="Chang Q."/>
            <person name="Ding S."/>
            <person name="Wang X."/>
            <person name="Zhu J."/>
            <person name="Ruan X."/>
            <person name="Zhao L."/>
            <person name="Wei J."/>
            <person name="Que T."/>
            <person name="Du C."/>
            <person name="Cheng J."/>
            <person name="Dai P."/>
            <person name="Han X."/>
            <person name="Huang E."/>
            <person name="Gao Y."/>
            <person name="Liu J."/>
            <person name="Shao H."/>
            <person name="Ye R."/>
            <person name="Li L."/>
            <person name="Wei W."/>
            <person name="Wang X."/>
            <person name="Wang C."/>
            <person name="Yang T."/>
            <person name="Huo Q."/>
            <person name="Li W."/>
            <person name="Guo W."/>
            <person name="Chen H."/>
            <person name="Zhou L."/>
            <person name="Ni X."/>
            <person name="Tian J."/>
            <person name="Zhou Y."/>
            <person name="Sheng Y."/>
            <person name="Liu T."/>
            <person name="Pan Y."/>
            <person name="Xia L."/>
            <person name="Li J."/>
            <person name="Zhao F."/>
            <person name="Cao W."/>
        </authorList>
    </citation>
    <scope>NUCLEOTIDE SEQUENCE</scope>
    <source>
        <strain evidence="1">Hyas-2018</strain>
    </source>
</reference>
<sequence>MSAVKYEASPPFDSAALTGRQISFVQAAGALRQAAATRRTSLARRASEPPAARKAKVVSARDGSNGTCLGYAFQRCQLEAMRVSRVLSSDAASFANSPTPRNFSNMAEAVSFLAFMVLMSHKLQRTAFHASKGVTACAAQETLCFRRRTGKREVIDGRAGAMKQSPVMPGALYRAVGRRTDAAPDSAVKASDPGPEMRRALVVLSTSFTFPAAALCALIFQIRIRCCRGA</sequence>
<dbReference type="EMBL" id="CM023483">
    <property type="protein sequence ID" value="KAH6935950.1"/>
    <property type="molecule type" value="Genomic_DNA"/>
</dbReference>
<proteinExistence type="predicted"/>
<organism evidence="1 2">
    <name type="scientific">Hyalomma asiaticum</name>
    <name type="common">Tick</name>
    <dbReference type="NCBI Taxonomy" id="266040"/>
    <lineage>
        <taxon>Eukaryota</taxon>
        <taxon>Metazoa</taxon>
        <taxon>Ecdysozoa</taxon>
        <taxon>Arthropoda</taxon>
        <taxon>Chelicerata</taxon>
        <taxon>Arachnida</taxon>
        <taxon>Acari</taxon>
        <taxon>Parasitiformes</taxon>
        <taxon>Ixodida</taxon>
        <taxon>Ixodoidea</taxon>
        <taxon>Ixodidae</taxon>
        <taxon>Hyalomminae</taxon>
        <taxon>Hyalomma</taxon>
    </lineage>
</organism>
<gene>
    <name evidence="1" type="ORF">HPB50_011656</name>
</gene>
<protein>
    <submittedName>
        <fullName evidence="1">Uncharacterized protein</fullName>
    </submittedName>
</protein>
<comment type="caution">
    <text evidence="1">The sequence shown here is derived from an EMBL/GenBank/DDBJ whole genome shotgun (WGS) entry which is preliminary data.</text>
</comment>
<name>A0ACB7SMQ0_HYAAI</name>
<evidence type="ECO:0000313" key="1">
    <source>
        <dbReference type="EMBL" id="KAH6935950.1"/>
    </source>
</evidence>
<accession>A0ACB7SMQ0</accession>
<evidence type="ECO:0000313" key="2">
    <source>
        <dbReference type="Proteomes" id="UP000821845"/>
    </source>
</evidence>
<keyword evidence="2" id="KW-1185">Reference proteome</keyword>